<sequence>MRRQVKRMDCQKRKPFHIVTKNGKAAVVRRRTKKRIPLQTLAVLQGSATINEHWDFLGPCRASSRRASHSTSIARWSMQRRDRESMSEPTPIPEREG</sequence>
<evidence type="ECO:0000313" key="3">
    <source>
        <dbReference type="Proteomes" id="UP000051380"/>
    </source>
</evidence>
<proteinExistence type="predicted"/>
<dbReference type="Proteomes" id="UP000051380">
    <property type="component" value="Unassembled WGS sequence"/>
</dbReference>
<reference evidence="2 3" key="1">
    <citation type="submission" date="2015-09" db="EMBL/GenBank/DDBJ databases">
        <title>Draft Genome Sequence of the Strain BR 3267 (Bradyrhizobium yuanmingense) recommended as inoculant for cowpea in Brazil.</title>
        <authorList>
            <person name="Simoes-Araujo J.L."/>
            <person name="Zilli J.E."/>
        </authorList>
    </citation>
    <scope>NUCLEOTIDE SEQUENCE [LARGE SCALE GENOMIC DNA]</scope>
    <source>
        <strain evidence="2 3">BR3267</strain>
    </source>
</reference>
<comment type="caution">
    <text evidence="2">The sequence shown here is derived from an EMBL/GenBank/DDBJ whole genome shotgun (WGS) entry which is preliminary data.</text>
</comment>
<gene>
    <name evidence="2" type="ORF">AOQ72_12085</name>
</gene>
<name>A0A0R3CXD9_9BRAD</name>
<evidence type="ECO:0000256" key="1">
    <source>
        <dbReference type="SAM" id="MobiDB-lite"/>
    </source>
</evidence>
<organism evidence="2 3">
    <name type="scientific">Bradyrhizobium yuanmingense</name>
    <dbReference type="NCBI Taxonomy" id="108015"/>
    <lineage>
        <taxon>Bacteria</taxon>
        <taxon>Pseudomonadati</taxon>
        <taxon>Pseudomonadota</taxon>
        <taxon>Alphaproteobacteria</taxon>
        <taxon>Hyphomicrobiales</taxon>
        <taxon>Nitrobacteraceae</taxon>
        <taxon>Bradyrhizobium</taxon>
    </lineage>
</organism>
<evidence type="ECO:0000313" key="2">
    <source>
        <dbReference type="EMBL" id="KRP99899.1"/>
    </source>
</evidence>
<dbReference type="EMBL" id="LJYF01000009">
    <property type="protein sequence ID" value="KRP99899.1"/>
    <property type="molecule type" value="Genomic_DNA"/>
</dbReference>
<dbReference type="AlphaFoldDB" id="A0A0R3CXD9"/>
<accession>A0A0R3CXD9</accession>
<protein>
    <submittedName>
        <fullName evidence="2">Uncharacterized protein</fullName>
    </submittedName>
</protein>
<feature type="region of interest" description="Disordered" evidence="1">
    <location>
        <begin position="62"/>
        <end position="97"/>
    </location>
</feature>